<keyword evidence="2" id="KW-1185">Reference proteome</keyword>
<sequence>MHDNPSSPDTDTFYFDQQAVFALASVTAWRCSWSTPLYNAQKVTRIGVDDFSVGTKGVDLVGSDVQASQSVIPIIAIEGDLGMSSSMSEEERCEMLKKLVIAPFEERFRAVVQEHSEYKIKMWGTALDWAGREIGWMDFLFNKSPSWATFCGQRYQVCEKMTYSH</sequence>
<comment type="caution">
    <text evidence="1">The sequence shown here is derived from an EMBL/GenBank/DDBJ whole genome shotgun (WGS) entry which is preliminary data.</text>
</comment>
<gene>
    <name evidence="1" type="ORF">IFR04_008306</name>
</gene>
<dbReference type="EMBL" id="JAFJYH010000125">
    <property type="protein sequence ID" value="KAG4418595.1"/>
    <property type="molecule type" value="Genomic_DNA"/>
</dbReference>
<organism evidence="1 2">
    <name type="scientific">Cadophora malorum</name>
    <dbReference type="NCBI Taxonomy" id="108018"/>
    <lineage>
        <taxon>Eukaryota</taxon>
        <taxon>Fungi</taxon>
        <taxon>Dikarya</taxon>
        <taxon>Ascomycota</taxon>
        <taxon>Pezizomycotina</taxon>
        <taxon>Leotiomycetes</taxon>
        <taxon>Helotiales</taxon>
        <taxon>Ploettnerulaceae</taxon>
        <taxon>Cadophora</taxon>
    </lineage>
</organism>
<accession>A0A8H7TG98</accession>
<dbReference type="Proteomes" id="UP000664132">
    <property type="component" value="Unassembled WGS sequence"/>
</dbReference>
<dbReference type="AlphaFoldDB" id="A0A8H7TG98"/>
<proteinExistence type="predicted"/>
<reference evidence="1" key="1">
    <citation type="submission" date="2021-02" db="EMBL/GenBank/DDBJ databases">
        <title>Genome sequence Cadophora malorum strain M34.</title>
        <authorList>
            <person name="Stefanovic E."/>
            <person name="Vu D."/>
            <person name="Scully C."/>
            <person name="Dijksterhuis J."/>
            <person name="Roader J."/>
            <person name="Houbraken J."/>
        </authorList>
    </citation>
    <scope>NUCLEOTIDE SEQUENCE</scope>
    <source>
        <strain evidence="1">M34</strain>
    </source>
</reference>
<name>A0A8H7TG98_9HELO</name>
<evidence type="ECO:0000313" key="1">
    <source>
        <dbReference type="EMBL" id="KAG4418595.1"/>
    </source>
</evidence>
<protein>
    <submittedName>
        <fullName evidence="1">Uncharacterized protein</fullName>
    </submittedName>
</protein>
<dbReference type="OrthoDB" id="10432534at2759"/>
<evidence type="ECO:0000313" key="2">
    <source>
        <dbReference type="Proteomes" id="UP000664132"/>
    </source>
</evidence>